<name>A0ABZ0PAC2_9BACT</name>
<keyword evidence="2" id="KW-1185">Reference proteome</keyword>
<dbReference type="GeneID" id="94493271"/>
<evidence type="ECO:0000313" key="1">
    <source>
        <dbReference type="EMBL" id="WPB53974.1"/>
    </source>
</evidence>
<accession>A0ABZ0PAC2</accession>
<sequence>MKNTETKKSSTQIKRKVKKVNQGLDFVIADDIQLVANDFIEQTTELEIWKPEDLAGFEEIKIKKPIKKEKK</sequence>
<dbReference type="EMBL" id="CP137845">
    <property type="protein sequence ID" value="WPB53974.1"/>
    <property type="molecule type" value="Genomic_DNA"/>
</dbReference>
<dbReference type="RefSeq" id="WP_140031271.1">
    <property type="nucleotide sequence ID" value="NZ_AP027305.1"/>
</dbReference>
<protein>
    <submittedName>
        <fullName evidence="1">Uncharacterized protein</fullName>
    </submittedName>
</protein>
<gene>
    <name evidence="1" type="ORF">R9B83_00130</name>
</gene>
<evidence type="ECO:0000313" key="2">
    <source>
        <dbReference type="Proteomes" id="UP001303601"/>
    </source>
</evidence>
<proteinExistence type="predicted"/>
<dbReference type="Proteomes" id="UP001303601">
    <property type="component" value="Chromosome"/>
</dbReference>
<reference evidence="1" key="1">
    <citation type="submission" date="2023-11" db="EMBL/GenBank/DDBJ databases">
        <title>Completed genome sequence of Mycoplasma equirhinis type strain M432/72.</title>
        <authorList>
            <person name="Spergser J."/>
        </authorList>
    </citation>
    <scope>NUCLEOTIDE SEQUENCE [LARGE SCALE GENOMIC DNA]</scope>
    <source>
        <strain evidence="1">M432/72</strain>
    </source>
</reference>
<organism evidence="1 2">
    <name type="scientific">Metamycoplasma equirhinis</name>
    <dbReference type="NCBI Taxonomy" id="92402"/>
    <lineage>
        <taxon>Bacteria</taxon>
        <taxon>Bacillati</taxon>
        <taxon>Mycoplasmatota</taxon>
        <taxon>Mycoplasmoidales</taxon>
        <taxon>Metamycoplasmataceae</taxon>
        <taxon>Metamycoplasma</taxon>
    </lineage>
</organism>